<accession>A0ABW0IIK8</accession>
<dbReference type="RefSeq" id="WP_379851315.1">
    <property type="nucleotide sequence ID" value="NZ_JBHSMA010000020.1"/>
</dbReference>
<feature type="non-terminal residue" evidence="1">
    <location>
        <position position="66"/>
    </location>
</feature>
<dbReference type="Proteomes" id="UP001596106">
    <property type="component" value="Unassembled WGS sequence"/>
</dbReference>
<evidence type="ECO:0000313" key="2">
    <source>
        <dbReference type="Proteomes" id="UP001596106"/>
    </source>
</evidence>
<comment type="caution">
    <text evidence="1">The sequence shown here is derived from an EMBL/GenBank/DDBJ whole genome shotgun (WGS) entry which is preliminary data.</text>
</comment>
<evidence type="ECO:0000313" key="1">
    <source>
        <dbReference type="EMBL" id="MFC5413109.1"/>
    </source>
</evidence>
<reference evidence="2" key="1">
    <citation type="journal article" date="2019" name="Int. J. Syst. Evol. Microbiol.">
        <title>The Global Catalogue of Microorganisms (GCM) 10K type strain sequencing project: providing services to taxonomists for standard genome sequencing and annotation.</title>
        <authorList>
            <consortium name="The Broad Institute Genomics Platform"/>
            <consortium name="The Broad Institute Genome Sequencing Center for Infectious Disease"/>
            <person name="Wu L."/>
            <person name="Ma J."/>
        </authorList>
    </citation>
    <scope>NUCLEOTIDE SEQUENCE [LARGE SCALE GENOMIC DNA]</scope>
    <source>
        <strain evidence="2">CCUG 55250</strain>
    </source>
</reference>
<keyword evidence="2" id="KW-1185">Reference proteome</keyword>
<dbReference type="EMBL" id="JBHSMA010000020">
    <property type="protein sequence ID" value="MFC5413109.1"/>
    <property type="molecule type" value="Genomic_DNA"/>
</dbReference>
<name>A0ABW0IIK8_9BACT</name>
<gene>
    <name evidence="1" type="ORF">ACFPMF_27550</name>
</gene>
<protein>
    <submittedName>
        <fullName evidence="1">Uncharacterized protein</fullName>
    </submittedName>
</protein>
<proteinExistence type="predicted"/>
<sequence length="66" mass="7070">MQRTPQVLHLIPDLIHNGGFKAWCAKKKVLSFRRGPLKSVVAATYSPGSDSSTIGVTGLNGSVRYG</sequence>
<organism evidence="1 2">
    <name type="scientific">Larkinella bovis</name>
    <dbReference type="NCBI Taxonomy" id="683041"/>
    <lineage>
        <taxon>Bacteria</taxon>
        <taxon>Pseudomonadati</taxon>
        <taxon>Bacteroidota</taxon>
        <taxon>Cytophagia</taxon>
        <taxon>Cytophagales</taxon>
        <taxon>Spirosomataceae</taxon>
        <taxon>Larkinella</taxon>
    </lineage>
</organism>